<evidence type="ECO:0000313" key="1">
    <source>
        <dbReference type="EMBL" id="UUZ44375.1"/>
    </source>
</evidence>
<evidence type="ECO:0000313" key="2">
    <source>
        <dbReference type="Proteomes" id="UP001059663"/>
    </source>
</evidence>
<organism evidence="1 2">
    <name type="scientific">Janibacter limosus</name>
    <dbReference type="NCBI Taxonomy" id="53458"/>
    <lineage>
        <taxon>Bacteria</taxon>
        <taxon>Bacillati</taxon>
        <taxon>Actinomycetota</taxon>
        <taxon>Actinomycetes</taxon>
        <taxon>Micrococcales</taxon>
        <taxon>Intrasporangiaceae</taxon>
        <taxon>Janibacter</taxon>
    </lineage>
</organism>
<proteinExistence type="predicted"/>
<reference evidence="1" key="1">
    <citation type="submission" date="2021-11" db="EMBL/GenBank/DDBJ databases">
        <title>Study of the species diversity of bacterial strains isolated from a unique natural object - Shulgan-Tash cave (Bashkiria).</title>
        <authorList>
            <person name="Sazanova A.L."/>
            <person name="Chirak E.R."/>
            <person name="Safronova V.I."/>
        </authorList>
    </citation>
    <scope>NUCLEOTIDE SEQUENCE</scope>
    <source>
        <strain evidence="1">P1</strain>
    </source>
</reference>
<accession>A0AC61U2X5</accession>
<sequence>MTQESGFAAPPVRPAMMFGPPEHPQAIVVLVLGIVGIAVFPFTAPLAWILGTRALRQIDASPGAYSRRDFVIAGRILGMVGTLLFSPVLLLIVYFVVTDPAPGY</sequence>
<gene>
    <name evidence="1" type="ORF">LP422_18340</name>
</gene>
<dbReference type="EMBL" id="CP087977">
    <property type="protein sequence ID" value="UUZ44375.1"/>
    <property type="molecule type" value="Genomic_DNA"/>
</dbReference>
<protein>
    <submittedName>
        <fullName evidence="1">DUF4190 domain-containing protein</fullName>
    </submittedName>
</protein>
<dbReference type="Proteomes" id="UP001059663">
    <property type="component" value="Chromosome"/>
</dbReference>
<name>A0AC61U2X5_9MICO</name>